<protein>
    <recommendedName>
        <fullName evidence="1">Aminoglycoside phosphotransferase domain-containing protein</fullName>
    </recommendedName>
</protein>
<dbReference type="EMBL" id="AXCR01000007">
    <property type="protein sequence ID" value="KJR85303.1"/>
    <property type="molecule type" value="Genomic_DNA"/>
</dbReference>
<dbReference type="VEuPathDB" id="FungiDB:SPSK_09485"/>
<dbReference type="Gene3D" id="3.90.1200.10">
    <property type="match status" value="1"/>
</dbReference>
<dbReference type="GeneID" id="27671334"/>
<sequence>MEQTMVRLAQYQISNFFEQNAPITQDQCNDYAAAMTGASVTPTAVRGGSSYTVVAGTCIVQFRNQNSPFDLEFFGYIEQAYKGFTPLHEGRGRLGSLHVYKMTNVGGVSMYLAREALHKDDFRLLATTVQSFARFFASAWHNTPAAMPRNDPLVLSAEYVEQLTMLREGLPVRFRLTLEGIIAQLPRLFTEDWPQVPNHVDLLENNIHVDPTTGAVTGVCDWPGAAMGPFGMSLGGLETMLGVNRVAKGFCYHPKQQHLRDLFHESLEQDLGSVSDDDCERMRVATLAGLFLENGFAYTDGGTKIPAREGSMDLAYLDVVLPRLGKSLTSVGNTETA</sequence>
<dbReference type="Pfam" id="PF01636">
    <property type="entry name" value="APH"/>
    <property type="match status" value="1"/>
</dbReference>
<comment type="caution">
    <text evidence="2">The sequence shown here is derived from an EMBL/GenBank/DDBJ whole genome shotgun (WGS) entry which is preliminary data.</text>
</comment>
<gene>
    <name evidence="2" type="ORF">SPSK_09485</name>
</gene>
<accession>A0A0F2M6I3</accession>
<name>A0A0F2M6I3_SPOSC</name>
<dbReference type="SUPFAM" id="SSF56112">
    <property type="entry name" value="Protein kinase-like (PK-like)"/>
    <property type="match status" value="1"/>
</dbReference>
<dbReference type="Proteomes" id="UP000033710">
    <property type="component" value="Unassembled WGS sequence"/>
</dbReference>
<evidence type="ECO:0000259" key="1">
    <source>
        <dbReference type="Pfam" id="PF01636"/>
    </source>
</evidence>
<dbReference type="InterPro" id="IPR011009">
    <property type="entry name" value="Kinase-like_dom_sf"/>
</dbReference>
<reference evidence="2 3" key="2">
    <citation type="journal article" date="2015" name="Eukaryot. Cell">
        <title>Asexual propagation of a virulent clone complex in a human and feline outbreak of sporotrichosis.</title>
        <authorList>
            <person name="Teixeira Mde M."/>
            <person name="Rodrigues A.M."/>
            <person name="Tsui C.K."/>
            <person name="de Almeida L.G."/>
            <person name="Van Diepeningen A.D."/>
            <person name="van den Ende B.G."/>
            <person name="Fernandes G.F."/>
            <person name="Kano R."/>
            <person name="Hamelin R.C."/>
            <person name="Lopes-Bezerra L.M."/>
            <person name="Vasconcelos A.T."/>
            <person name="de Hoog S."/>
            <person name="de Camargo Z.P."/>
            <person name="Felipe M.S."/>
        </authorList>
    </citation>
    <scope>NUCLEOTIDE SEQUENCE [LARGE SCALE GENOMIC DNA]</scope>
    <source>
        <strain evidence="2 3">1099-18</strain>
    </source>
</reference>
<dbReference type="OrthoDB" id="5598852at2759"/>
<dbReference type="AlphaFoldDB" id="A0A0F2M6I3"/>
<evidence type="ECO:0000313" key="2">
    <source>
        <dbReference type="EMBL" id="KJR85303.1"/>
    </source>
</evidence>
<dbReference type="KEGG" id="ssck:SPSK_09485"/>
<organism evidence="2 3">
    <name type="scientific">Sporothrix schenckii 1099-18</name>
    <dbReference type="NCBI Taxonomy" id="1397361"/>
    <lineage>
        <taxon>Eukaryota</taxon>
        <taxon>Fungi</taxon>
        <taxon>Dikarya</taxon>
        <taxon>Ascomycota</taxon>
        <taxon>Pezizomycotina</taxon>
        <taxon>Sordariomycetes</taxon>
        <taxon>Sordariomycetidae</taxon>
        <taxon>Ophiostomatales</taxon>
        <taxon>Ophiostomataceae</taxon>
        <taxon>Sporothrix</taxon>
    </lineage>
</organism>
<evidence type="ECO:0000313" key="3">
    <source>
        <dbReference type="Proteomes" id="UP000033710"/>
    </source>
</evidence>
<feature type="domain" description="Aminoglycoside phosphotransferase" evidence="1">
    <location>
        <begin position="98"/>
        <end position="232"/>
    </location>
</feature>
<dbReference type="RefSeq" id="XP_016587979.1">
    <property type="nucleotide sequence ID" value="XM_016736057.1"/>
</dbReference>
<proteinExistence type="predicted"/>
<reference evidence="2 3" key="1">
    <citation type="journal article" date="2014" name="BMC Genomics">
        <title>Comparative genomics of the major fungal agents of human and animal Sporotrichosis: Sporothrix schenckii and Sporothrix brasiliensis.</title>
        <authorList>
            <person name="Teixeira M.M."/>
            <person name="de Almeida L.G."/>
            <person name="Kubitschek-Barreira P."/>
            <person name="Alves F.L."/>
            <person name="Kioshima E.S."/>
            <person name="Abadio A.K."/>
            <person name="Fernandes L."/>
            <person name="Derengowski L.S."/>
            <person name="Ferreira K.S."/>
            <person name="Souza R.C."/>
            <person name="Ruiz J.C."/>
            <person name="de Andrade N.C."/>
            <person name="Paes H.C."/>
            <person name="Nicola A.M."/>
            <person name="Albuquerque P."/>
            <person name="Gerber A.L."/>
            <person name="Martins V.P."/>
            <person name="Peconick L.D."/>
            <person name="Neto A.V."/>
            <person name="Chaucanez C.B."/>
            <person name="Silva P.A."/>
            <person name="Cunha O.L."/>
            <person name="de Oliveira F.F."/>
            <person name="dos Santos T.C."/>
            <person name="Barros A.L."/>
            <person name="Soares M.A."/>
            <person name="de Oliveira L.M."/>
            <person name="Marini M.M."/>
            <person name="Villalobos-Duno H."/>
            <person name="Cunha M.M."/>
            <person name="de Hoog S."/>
            <person name="da Silveira J.F."/>
            <person name="Henrissat B."/>
            <person name="Nino-Vega G.A."/>
            <person name="Cisalpino P.S."/>
            <person name="Mora-Montes H.M."/>
            <person name="Almeida S.R."/>
            <person name="Stajich J.E."/>
            <person name="Lopes-Bezerra L.M."/>
            <person name="Vasconcelos A.T."/>
            <person name="Felipe M.S."/>
        </authorList>
    </citation>
    <scope>NUCLEOTIDE SEQUENCE [LARGE SCALE GENOMIC DNA]</scope>
    <source>
        <strain evidence="2 3">1099-18</strain>
    </source>
</reference>
<dbReference type="InterPro" id="IPR002575">
    <property type="entry name" value="Aminoglycoside_PTrfase"/>
</dbReference>